<feature type="transmembrane region" description="Helical" evidence="2">
    <location>
        <begin position="24"/>
        <end position="42"/>
    </location>
</feature>
<evidence type="ECO:0000313" key="4">
    <source>
        <dbReference type="Proteomes" id="UP000694398"/>
    </source>
</evidence>
<evidence type="ECO:0000256" key="1">
    <source>
        <dbReference type="SAM" id="MobiDB-lite"/>
    </source>
</evidence>
<dbReference type="OMA" id="DVNTKEM"/>
<dbReference type="Proteomes" id="UP000694398">
    <property type="component" value="Unassembled WGS sequence"/>
</dbReference>
<dbReference type="AlphaFoldDB" id="A0A8C2YKB1"/>
<organism evidence="3 4">
    <name type="scientific">Chinchilla lanigera</name>
    <name type="common">Long-tailed chinchilla</name>
    <name type="synonym">Chinchilla villidera</name>
    <dbReference type="NCBI Taxonomy" id="34839"/>
    <lineage>
        <taxon>Eukaryota</taxon>
        <taxon>Metazoa</taxon>
        <taxon>Chordata</taxon>
        <taxon>Craniata</taxon>
        <taxon>Vertebrata</taxon>
        <taxon>Euteleostomi</taxon>
        <taxon>Mammalia</taxon>
        <taxon>Eutheria</taxon>
        <taxon>Euarchontoglires</taxon>
        <taxon>Glires</taxon>
        <taxon>Rodentia</taxon>
        <taxon>Hystricomorpha</taxon>
        <taxon>Chinchillidae</taxon>
        <taxon>Chinchilla</taxon>
    </lineage>
</organism>
<keyword evidence="4" id="KW-1185">Reference proteome</keyword>
<dbReference type="GO" id="GO:0016020">
    <property type="term" value="C:membrane"/>
    <property type="evidence" value="ECO:0007669"/>
    <property type="project" value="Ensembl"/>
</dbReference>
<keyword evidence="2" id="KW-0472">Membrane</keyword>
<keyword evidence="2" id="KW-1133">Transmembrane helix</keyword>
<dbReference type="InterPro" id="IPR031524">
    <property type="entry name" value="ARMH4"/>
</dbReference>
<evidence type="ECO:0000313" key="3">
    <source>
        <dbReference type="Ensembl" id="ENSCLAP00000004978.1"/>
    </source>
</evidence>
<feature type="region of interest" description="Disordered" evidence="1">
    <location>
        <begin position="516"/>
        <end position="608"/>
    </location>
</feature>
<name>A0A8C2YKB1_CHILA</name>
<feature type="region of interest" description="Disordered" evidence="1">
    <location>
        <begin position="279"/>
        <end position="368"/>
    </location>
</feature>
<dbReference type="PANTHER" id="PTHR21585">
    <property type="entry name" value="FULL-LENGTH CDNA CLONE CS0DC025YL05 OF NEUROBLASTOMA"/>
    <property type="match status" value="1"/>
</dbReference>
<protein>
    <submittedName>
        <fullName evidence="3">Armadillo like helical domain containing 4</fullName>
    </submittedName>
</protein>
<gene>
    <name evidence="3" type="primary">ARMH4</name>
</gene>
<feature type="compositionally biased region" description="Polar residues" evidence="1">
    <location>
        <begin position="516"/>
        <end position="530"/>
    </location>
</feature>
<feature type="transmembrane region" description="Helical" evidence="2">
    <location>
        <begin position="639"/>
        <end position="664"/>
    </location>
</feature>
<feature type="region of interest" description="Disordered" evidence="1">
    <location>
        <begin position="166"/>
        <end position="186"/>
    </location>
</feature>
<dbReference type="GeneTree" id="ENSGT00390000012816"/>
<dbReference type="GO" id="GO:0050727">
    <property type="term" value="P:regulation of inflammatory response"/>
    <property type="evidence" value="ECO:0007669"/>
    <property type="project" value="Ensembl"/>
</dbReference>
<feature type="region of interest" description="Disordered" evidence="1">
    <location>
        <begin position="234"/>
        <end position="254"/>
    </location>
</feature>
<feature type="compositionally biased region" description="Acidic residues" evidence="1">
    <location>
        <begin position="539"/>
        <end position="575"/>
    </location>
</feature>
<reference evidence="3" key="1">
    <citation type="submission" date="2025-08" db="UniProtKB">
        <authorList>
            <consortium name="Ensembl"/>
        </authorList>
    </citation>
    <scope>IDENTIFICATION</scope>
</reference>
<dbReference type="Ensembl" id="ENSCLAT00000005070.1">
    <property type="protein sequence ID" value="ENSCLAP00000004978.1"/>
    <property type="gene ID" value="ENSCLAG00000003534.1"/>
</dbReference>
<keyword evidence="2" id="KW-0812">Transmembrane</keyword>
<accession>A0A8C2YKB1</accession>
<feature type="compositionally biased region" description="Polar residues" evidence="1">
    <location>
        <begin position="323"/>
        <end position="346"/>
    </location>
</feature>
<dbReference type="Pfam" id="PF15767">
    <property type="entry name" value="ARMH4"/>
    <property type="match status" value="3"/>
</dbReference>
<reference evidence="3" key="2">
    <citation type="submission" date="2025-09" db="UniProtKB">
        <authorList>
            <consortium name="Ensembl"/>
        </authorList>
    </citation>
    <scope>IDENTIFICATION</scope>
</reference>
<evidence type="ECO:0000256" key="2">
    <source>
        <dbReference type="SAM" id="Phobius"/>
    </source>
</evidence>
<feature type="region of interest" description="Disordered" evidence="1">
    <location>
        <begin position="422"/>
        <end position="449"/>
    </location>
</feature>
<dbReference type="PANTHER" id="PTHR21585:SF0">
    <property type="entry name" value="ARMADILLO-LIKE HELICAL DOMAIN-CONTAINING PROTEIN 4"/>
    <property type="match status" value="1"/>
</dbReference>
<proteinExistence type="predicted"/>
<sequence>NSIAGIVNSANFCAHFSSTMSRSVVLHLCLAFGGLLFLNFATQCLSFPKREQEQSERMGVDDLENSSMALKPTPQLVSSEDAVTASAEPSVLSLNKILTRDKETQPTGAGLLQSSSAGLYIATELEIPAGEDMFVSSQPEGLSAESELSKATLATALLAAASLNPHAEEGPLSSSHSQPLAEGTPETTQSFLTYVDHQWFATESLEGVSLGHTPSSYVDPEEVPRMEKLEAATDQRTTSFPDAESAADTVPGSLPLLGAPEITVSVSSAVPASSVLSEDWDDTKLESQSQIRTSKGDSPEVTEMAEVGLGLPEGEALTGPALLTSQGDQRSPASTHLSSSAPTSLSGDPEFSDRSVFQGPGGVLDSTKEESSEFLAGMTAIGSVLNISLFKDAITQEMTTAAQDPEASLPLETQEEVVSLEAPRGRGDAEEAEEAASPVSGTPGVTQLPRGWGPVATTPSTTVAPLSPEVIPTSSLLCLAGFVDTVTLPNEEFTLVQGFRVTPAGVMVEVTGSSLPYSEGTVPSRSSAHTATPYGLEQFESEEGEDDEDEEDEDEDEEEDDEEEEEEDKDTDSLDESFGGDTELPGFTLPGVTSQEPGLERGLGDPLQGATYQVPDAIEWEQQNQGLVRSWMEKLKDKAGYMSGMLVPVGVGIAGALFILGALYSIKIMNRRRRNGFKRHKRKQREFNSMQDRVMLLADSSEDEF</sequence>